<evidence type="ECO:0000259" key="4">
    <source>
        <dbReference type="PROSITE" id="PS01124"/>
    </source>
</evidence>
<reference evidence="5 6" key="1">
    <citation type="submission" date="2020-08" db="EMBL/GenBank/DDBJ databases">
        <title>Genomic Encyclopedia of Type Strains, Phase IV (KMG-V): Genome sequencing to study the core and pangenomes of soil and plant-associated prokaryotes.</title>
        <authorList>
            <person name="Whitman W."/>
        </authorList>
    </citation>
    <scope>NUCLEOTIDE SEQUENCE [LARGE SCALE GENOMIC DNA]</scope>
    <source>
        <strain evidence="5 6">S3M1</strain>
    </source>
</reference>
<gene>
    <name evidence="5" type="ORF">HDE68_001171</name>
</gene>
<evidence type="ECO:0000313" key="6">
    <source>
        <dbReference type="Proteomes" id="UP000537204"/>
    </source>
</evidence>
<dbReference type="EMBL" id="JACHCE010000001">
    <property type="protein sequence ID" value="MBB5635286.1"/>
    <property type="molecule type" value="Genomic_DNA"/>
</dbReference>
<dbReference type="PROSITE" id="PS01124">
    <property type="entry name" value="HTH_ARAC_FAMILY_2"/>
    <property type="match status" value="1"/>
</dbReference>
<organism evidence="5 6">
    <name type="scientific">Pedobacter cryoconitis</name>
    <dbReference type="NCBI Taxonomy" id="188932"/>
    <lineage>
        <taxon>Bacteria</taxon>
        <taxon>Pseudomonadati</taxon>
        <taxon>Bacteroidota</taxon>
        <taxon>Sphingobacteriia</taxon>
        <taxon>Sphingobacteriales</taxon>
        <taxon>Sphingobacteriaceae</taxon>
        <taxon>Pedobacter</taxon>
    </lineage>
</organism>
<evidence type="ECO:0000256" key="1">
    <source>
        <dbReference type="ARBA" id="ARBA00023015"/>
    </source>
</evidence>
<dbReference type="GO" id="GO:0003700">
    <property type="term" value="F:DNA-binding transcription factor activity"/>
    <property type="evidence" value="ECO:0007669"/>
    <property type="project" value="InterPro"/>
</dbReference>
<evidence type="ECO:0000256" key="2">
    <source>
        <dbReference type="ARBA" id="ARBA00023125"/>
    </source>
</evidence>
<keyword evidence="1" id="KW-0805">Transcription regulation</keyword>
<keyword evidence="3" id="KW-0804">Transcription</keyword>
<feature type="domain" description="HTH araC/xylS-type" evidence="4">
    <location>
        <begin position="183"/>
        <end position="281"/>
    </location>
</feature>
<sequence>MKNIPLHILQDRTSSGLQIKRFNNHDSYLHEEGPEGAHRDDHYVFFLLEKGEGNLMIDFNEIRLLGGMLYYVLPTQIHHKIHNLGVDGWFIAVDVSLIPQDYRNVFENGLLLQRPYELSELQLQQCNSLMMLLYEKYKETDDSPFYVPVIHALLKSFLAIAAGYYNEHSGLNLKVSRRAELAGQFKNLLTTELRSIKRPIDYAARLNVSESYLNEVLRKTTGYPVSYWIHQEVMTEAKRLLYYSQLTVKEIAHNLGYADHSYFSRLFRKLTGTSAIAFRSKYRK</sequence>
<proteinExistence type="predicted"/>
<evidence type="ECO:0000313" key="5">
    <source>
        <dbReference type="EMBL" id="MBB5635286.1"/>
    </source>
</evidence>
<dbReference type="SMART" id="SM00342">
    <property type="entry name" value="HTH_ARAC"/>
    <property type="match status" value="1"/>
</dbReference>
<dbReference type="InterPro" id="IPR009057">
    <property type="entry name" value="Homeodomain-like_sf"/>
</dbReference>
<dbReference type="InterPro" id="IPR018060">
    <property type="entry name" value="HTH_AraC"/>
</dbReference>
<dbReference type="Pfam" id="PF12833">
    <property type="entry name" value="HTH_18"/>
    <property type="match status" value="1"/>
</dbReference>
<dbReference type="PANTHER" id="PTHR43280">
    <property type="entry name" value="ARAC-FAMILY TRANSCRIPTIONAL REGULATOR"/>
    <property type="match status" value="1"/>
</dbReference>
<dbReference type="InterPro" id="IPR037923">
    <property type="entry name" value="HTH-like"/>
</dbReference>
<accession>A0A7W9DXW1</accession>
<dbReference type="Proteomes" id="UP000537204">
    <property type="component" value="Unassembled WGS sequence"/>
</dbReference>
<dbReference type="RefSeq" id="WP_183879768.1">
    <property type="nucleotide sequence ID" value="NZ_JACHCE010000001.1"/>
</dbReference>
<dbReference type="SUPFAM" id="SSF46689">
    <property type="entry name" value="Homeodomain-like"/>
    <property type="match status" value="1"/>
</dbReference>
<dbReference type="AlphaFoldDB" id="A0A7W9DXW1"/>
<dbReference type="Gene3D" id="1.10.10.60">
    <property type="entry name" value="Homeodomain-like"/>
    <property type="match status" value="1"/>
</dbReference>
<protein>
    <submittedName>
        <fullName evidence="5">AraC-like DNA-binding protein</fullName>
    </submittedName>
</protein>
<dbReference type="GO" id="GO:0043565">
    <property type="term" value="F:sequence-specific DNA binding"/>
    <property type="evidence" value="ECO:0007669"/>
    <property type="project" value="InterPro"/>
</dbReference>
<dbReference type="PANTHER" id="PTHR43280:SF32">
    <property type="entry name" value="TRANSCRIPTIONAL REGULATORY PROTEIN"/>
    <property type="match status" value="1"/>
</dbReference>
<evidence type="ECO:0000256" key="3">
    <source>
        <dbReference type="ARBA" id="ARBA00023163"/>
    </source>
</evidence>
<comment type="caution">
    <text evidence="5">The sequence shown here is derived from an EMBL/GenBank/DDBJ whole genome shotgun (WGS) entry which is preliminary data.</text>
</comment>
<name>A0A7W9DXW1_9SPHI</name>
<dbReference type="SUPFAM" id="SSF51215">
    <property type="entry name" value="Regulatory protein AraC"/>
    <property type="match status" value="1"/>
</dbReference>
<keyword evidence="2 5" id="KW-0238">DNA-binding</keyword>